<dbReference type="Pfam" id="PF05593">
    <property type="entry name" value="RHS_repeat"/>
    <property type="match status" value="1"/>
</dbReference>
<dbReference type="SUPFAM" id="SSF69318">
    <property type="entry name" value="Integrin alpha N-terminal domain"/>
    <property type="match status" value="1"/>
</dbReference>
<sequence length="3715" mass="417978">MYQKRLSPLKTFLFYVSLFSLIFNFVSYPAYAAINHKYWESDIPYFLVEDIRQAVESASITAISDIDKEEDTVLSEEKKTATQQIVSIPVEQKKTIKIEEAHESSSFEIHSADKEGVIGYDSKINADDPADNIFSFHIDKNQLVGKEVYLTYEVYGIENVSGISKSINYENSTGGYFIKTNNKWKVFQERISPAQLKNGENHIMFTIPEGKNIRYYIRNAKLVIDADATGGLITFSDNNKLYTKNNRAYLKGTLMSSDLVLFIDDEHIPVDNESFEYFTDTNEKIKELSVRIEDKEGTVISQFAYPIDVVIEADETIDFASPFVRHQIKAAEDELYHFGLPDVDFFIHRTDYEQADKIAVQRLRQTDIAPLGSSTVNVTQNKQAFRFTPDGAVFANPAQLVLRYERDLLPEGYTDSDISVMYFDTAERKWKAVQTDSIQPEKQLIYAKTTHFTDYIAGIIQAPESPETTSFTPTSISDIKIADPTANIVQIQPPSANQKGDGTIDFPIIVPPGRHGLQPNLSLSYNNNGGSSFVGYGWDLSIPYITVDTKFGVPEYNTTKESESYLLNGEELMLKNGSNYYLPHRESQMIDRVEEPEAIFYPKVEGSFSKIERKGSSPSSYYWIVTDKSGTKYYYGQNTNSRLTSPQGNIAKWMLERVEDKNGNYMTYGYITKTYSEGNLEGGKEILVGSIRYTLHSQANNYGEHIVDFTYGNGLRSDRTINYRYGFKEVNAVALDKILITSPRWAKGSQVHYLEYTLNHTQGKFGKLLLSSIDTKNISLATQGSDPTEETYSHTFEYYDDTQEGLFGPEITVNAHDDIDDEPLATLGGSVVENSPSIGVSVNAGVYLAFIPTSLIPISNTLAATFDFMVPNSEKTEQSLSLIDMDGDGLPDKLVKKGDDFKYRKNVGGVFFSNQLYEIENFHQISSVTTRTTSKPSFSLSLLAWKKSFSNNKSVSESNIFMTDVNADGLIDYVKDKIVYFNRIDPNSGNPTFTDDSSLTPNRIIKENDVDNNVLAPLPDLRLENDLMDVVKVWVAPKEGRVDITGTISKQFVSSDDGVRFSVESSRAILSGMPYPFGSTENEANSTNSNNNLPIPITNYIIEPSLLIVNSMPTNANNIFVKKGDMLFFRVNSSQLPGEEPISVNWNPKVTYTSQDFDSPNQYKQYSSQYSDSFVYGDRMVQSFVIKKNMPYSLIWDNFTINNSGTTPQLSDDVSILVKVYKIAEYEEGDSSYDPEDILQQNYYFIKRNVNNSIVNPNLPIALPLIDEDDPETYVYVKIEVKSDSQINWKTLDSKFKPRIYNAAEQETTYLVPEYQTHSNQLTSYYKSTFNDPTQIQINNYFDIQGCTAEANCEGNEIYLVVKNQMGKIPNTTNGHSAKFKYTINTAGMVSEVQQYTNTGAVISISPSTPSYIDVASGTSLYFEYYSESKYVAHRLKVYQNENNDLLSVVGSTIPPKSDYIQGESNDGLYKANIFSNENVLGIGSLYRNWGQFAYKGAMPGEAFDPIKKSYIGALGLAGLSTDEDEDEEVTEEDIDNQADGLMDIDPEELDYDSATGEVTGAGEAGTGLSLQQIEAMKHFTTLTPDRVNSRWKAHNKLYAKSSEIGVYFRFDQVGDLLPFYIPDPQGISPSGAVSIIRQSVSESEGSNQTIGVMGITVGKGKNSGFSKILNDYQDVNGDGYPDIMGEKVQLTSFRGGLSNKQLNENLLFGSTSSGEGRVNGGSVASLAVNQLLSTVIIGANDSFSLNLNSENTLKTVTTSEGMLLDINGDGLADKVLGNGSVAFNNGEGFASSTFSGFNQANRVVTKLEGTSSSLGYTPDFSGLFSMDVSAGIAGSDSNSKVSHEFMDINGDGLVDYISDGQIKFNTGTGFISSEFNLPRQSNNIVTQVGITANINFNYAIPIFPGIVGIRIGAGGTGSLTNIYSRDNTKYMDFDGDGYIDMLYSTNENNLKVRYSKIGRTNMLKKVNNPTGSQMIMDYDTKNPITQTTVGNNYKMPFKKWVLTKVRVHDGFESDGEDVQTFAFEYFNGLKDRRERKFLGFGEVRTHQLRADGAAYRTSTQEYMLNDMQPQEVYLAGISSDSRKYQYIANLLVRETVKDGANRLFSINEYDYAIYSLGTNANSSFNTASSPSVTYSDVMRILPLIKENKVTQRHYQGTSTTSYMEEVSKYLFTRYDKYGNVTQYRDDRENLDVEITYHDINSSGQYIVNIPKRHDVKQGSTILRSSATELSPQFNVSKIHRIKTLENAGQMATTDFQHDAFGNLMRVVFPKPTPSSSESERFFYRYEYSPYNYFQYANEIIDAYGFESKADYTNFGMPTSQIDPNGIEFHYFYDPVRRLKQFKGPYNEKWTIRNEYKTAPNGLRYAVTTHNITDEIGLGGNVPEQDYQLLHTSTFADGLGRIIQTKKQLDVYQECENATATTGYRFAVSGKVVYDEFGRTVESYLGQEQLSCNGDFVPALESYEPLQHVEQEKTSNFYDSQDRVLQNHVHGLNATTEFEYGYGNDGSGGNKYYEKVILPEGNITQTFKDYKGRTTATHQIGDSETLVTAFRYDPLSQLMQVTDAEGKITAYQYDSFGNKMGVNHPDNGISQFKYDLTGKLVESRNQNLINAGQSIQYKYHFNQLTDITYPSHTVQYKYGTGTTPYDKGRLIEVRDLTGVRNFEYGALGEVVSDKRALVAQNGLFEFNQTFRYDSWGRMMEQTYPDGEELAYTYNSVGQLKAIENTDPQESQVYLRDVKYNFFDQPTEILYGNDVKTTNEYDITQRIRAMQLDRPDETTFMRNVYSYDANQNITQVQNTSSQHNVLHMGGVYNKNFYYDSFNRLNKASIGWSGYQENHEYSLNMKYNKTHGIVMKDQQHARNGNHTVNSYNADYKYEDNNHPHAPSTIRYSMNAGGSGGLDFDYDANGNIEHLHAGGAAQNLFMMKDRRMFWDEQNRLLAVIDDSSRVSHYVYDHAGERTFKAYGDVNEINIGGNNIYQVLDVHKYTMYPSGNMVVNIERGEATKHYYINEKRFASRIVPIDAWIEPGNMTQGMMTQRDADMSMIVDNTDIDSEEDIVYAAMSIGNPDSNCTAQLQTMINNYTGIPTRVHCVQYIQNLMSTMSPCDALVAANEYVCVDIDPVTGEVIGDTNEVDDTTPPEYTEEEQEQFDCVTALNNLMADYAAAQAEWEEEQFGAMTIYANNDYCCGVYEKCVIEYWEEIDRLRYFYCNLVGGEGTYCEGLPEEMVVPAYIEEIFYAHPVCVRQYFESGDYEQGLEPECYPMDCKDHSEGCDGTGTGVGDDDNDTDTDYGDSCYGEVLEYIDTHLLADFSNACEVYDYVIENFDCLDEYEEETVDEHEDTEDEWEDDGGNDTPPVEEGYDESQRKPIWWYHSDHLGSSSYITDNFGRPSHYYEYLPFGELMTEHNQSKYYLEPYPTQNMDSYNNPYKFNGKEMDRETGMYYYGARYYDPRISIFVSVDPLAEQAPNWTPYRYAFNNPVMVTDPTGLFETKLGAWWHKQWNGNDSSSDIMYDDKREEYYYTNHYGYTDEDGNDAMHMDFIYNSKKGDGGRFVFEIEAKASLGVQVGASLPIGNIEAGIITADIGSIGYSNQAPDAPIAKWGDGTGHNFIGGGLGYKGIGLFGKVDYVTKDMVPHGDIPTYYANNGYTDYELGIGPTRSLGLSKNPESLSNALGAGLGIKGGKPSGSNNKVIDINIGIKAILGIDLSIKTGFTGKDK</sequence>
<feature type="region of interest" description="Disordered" evidence="4">
    <location>
        <begin position="3331"/>
        <end position="3359"/>
    </location>
</feature>
<name>A0A2M9R4F3_9FLAO</name>
<dbReference type="GO" id="GO:0005737">
    <property type="term" value="C:cytoplasm"/>
    <property type="evidence" value="ECO:0007669"/>
    <property type="project" value="InterPro"/>
</dbReference>
<accession>A0A2M9R4F3</accession>
<dbReference type="Gene3D" id="2.180.10.10">
    <property type="entry name" value="RHS repeat-associated core"/>
    <property type="match status" value="3"/>
</dbReference>
<dbReference type="InterPro" id="IPR003284">
    <property type="entry name" value="Sal_SpvB"/>
</dbReference>
<dbReference type="InterPro" id="IPR022045">
    <property type="entry name" value="TcdB_toxin_mid/N"/>
</dbReference>
<feature type="transmembrane region" description="Helical" evidence="5">
    <location>
        <begin position="12"/>
        <end position="31"/>
    </location>
</feature>
<dbReference type="InterPro" id="IPR028994">
    <property type="entry name" value="Integrin_alpha_N"/>
</dbReference>
<comment type="caution">
    <text evidence="7">The sequence shown here is derived from an EMBL/GenBank/DDBJ whole genome shotgun (WGS) entry which is preliminary data.</text>
</comment>
<dbReference type="InterPro" id="IPR006530">
    <property type="entry name" value="YD"/>
</dbReference>
<evidence type="ECO:0000313" key="7">
    <source>
        <dbReference type="EMBL" id="PJR03722.1"/>
    </source>
</evidence>
<dbReference type="Proteomes" id="UP000231960">
    <property type="component" value="Unassembled WGS sequence"/>
</dbReference>
<gene>
    <name evidence="7" type="ORF">CDL10_03680</name>
</gene>
<comment type="subcellular location">
    <subcellularLocation>
        <location evidence="1">Secreted</location>
    </subcellularLocation>
</comment>
<reference evidence="7 8" key="1">
    <citation type="submission" date="2017-06" db="EMBL/GenBank/DDBJ databases">
        <title>Description of Avrilella dinanensis gen. nov. sp. nov.</title>
        <authorList>
            <person name="Leyer C."/>
            <person name="Sassi M."/>
            <person name="Minet J."/>
            <person name="Kayal S."/>
            <person name="Cattoir V."/>
        </authorList>
    </citation>
    <scope>NUCLEOTIDE SEQUENCE [LARGE SCALE GENOMIC DNA]</scope>
    <source>
        <strain evidence="7 8">UR159</strain>
    </source>
</reference>
<dbReference type="GO" id="GO:0005576">
    <property type="term" value="C:extracellular region"/>
    <property type="evidence" value="ECO:0007669"/>
    <property type="project" value="UniProtKB-SubCell"/>
</dbReference>
<dbReference type="PANTHER" id="PTHR32305:SF15">
    <property type="entry name" value="PROTEIN RHSA-RELATED"/>
    <property type="match status" value="1"/>
</dbReference>
<dbReference type="NCBIfam" id="TIGR03696">
    <property type="entry name" value="Rhs_assc_core"/>
    <property type="match status" value="1"/>
</dbReference>
<keyword evidence="5" id="KW-0472">Membrane</keyword>
<keyword evidence="8" id="KW-1185">Reference proteome</keyword>
<dbReference type="InterPro" id="IPR031325">
    <property type="entry name" value="RHS_repeat"/>
</dbReference>
<evidence type="ECO:0000256" key="1">
    <source>
        <dbReference type="ARBA" id="ARBA00004613"/>
    </source>
</evidence>
<keyword evidence="5" id="KW-0812">Transmembrane</keyword>
<dbReference type="Pfam" id="PF03534">
    <property type="entry name" value="SpvB"/>
    <property type="match status" value="1"/>
</dbReference>
<evidence type="ECO:0000256" key="3">
    <source>
        <dbReference type="ARBA" id="ARBA00023026"/>
    </source>
</evidence>
<dbReference type="NCBIfam" id="TIGR01643">
    <property type="entry name" value="YD_repeat_2x"/>
    <property type="match status" value="1"/>
</dbReference>
<dbReference type="InterPro" id="IPR050708">
    <property type="entry name" value="T6SS_VgrG/RHS"/>
</dbReference>
<proteinExistence type="predicted"/>
<dbReference type="PANTHER" id="PTHR32305">
    <property type="match status" value="1"/>
</dbReference>
<evidence type="ECO:0000313" key="8">
    <source>
        <dbReference type="Proteomes" id="UP000231960"/>
    </source>
</evidence>
<feature type="compositionally biased region" description="Acidic residues" evidence="4">
    <location>
        <begin position="3331"/>
        <end position="3349"/>
    </location>
</feature>
<keyword evidence="5" id="KW-1133">Transmembrane helix</keyword>
<evidence type="ECO:0000259" key="6">
    <source>
        <dbReference type="Pfam" id="PF12256"/>
    </source>
</evidence>
<dbReference type="Pfam" id="PF12256">
    <property type="entry name" value="TcdB_toxin_midN"/>
    <property type="match status" value="1"/>
</dbReference>
<protein>
    <recommendedName>
        <fullName evidence="6">Insecticide toxin TcdB middle/N-terminal domain-containing protein</fullName>
    </recommendedName>
</protein>
<dbReference type="EMBL" id="NIPO01000001">
    <property type="protein sequence ID" value="PJR03722.1"/>
    <property type="molecule type" value="Genomic_DNA"/>
</dbReference>
<evidence type="ECO:0000256" key="5">
    <source>
        <dbReference type="SAM" id="Phobius"/>
    </source>
</evidence>
<dbReference type="InterPro" id="IPR022385">
    <property type="entry name" value="Rhs_assc_core"/>
</dbReference>
<feature type="domain" description="Insecticide toxin TcdB middle/N-terminal" evidence="6">
    <location>
        <begin position="1928"/>
        <end position="2048"/>
    </location>
</feature>
<dbReference type="OrthoDB" id="9765204at2"/>
<keyword evidence="3" id="KW-0843">Virulence</keyword>
<organism evidence="7 8">
    <name type="scientific">Avrilella dinanensis</name>
    <dbReference type="NCBI Taxonomy" id="2008672"/>
    <lineage>
        <taxon>Bacteria</taxon>
        <taxon>Pseudomonadati</taxon>
        <taxon>Bacteroidota</taxon>
        <taxon>Flavobacteriia</taxon>
        <taxon>Flavobacteriales</taxon>
        <taxon>Flavobacteriaceae</taxon>
        <taxon>Avrilella</taxon>
    </lineage>
</organism>
<evidence type="ECO:0000256" key="2">
    <source>
        <dbReference type="ARBA" id="ARBA00022525"/>
    </source>
</evidence>
<evidence type="ECO:0000256" key="4">
    <source>
        <dbReference type="SAM" id="MobiDB-lite"/>
    </source>
</evidence>
<keyword evidence="2" id="KW-0964">Secreted</keyword>